<evidence type="ECO:0000256" key="6">
    <source>
        <dbReference type="ARBA" id="ARBA00022670"/>
    </source>
</evidence>
<evidence type="ECO:0000256" key="1">
    <source>
        <dbReference type="ARBA" id="ARBA00001770"/>
    </source>
</evidence>
<evidence type="ECO:0000313" key="14">
    <source>
        <dbReference type="Proteomes" id="UP000345527"/>
    </source>
</evidence>
<comment type="subcellular location">
    <subcellularLocation>
        <location evidence="3 9">Cytoplasm</location>
    </subcellularLocation>
</comment>
<dbReference type="Gene3D" id="3.40.630.20">
    <property type="entry name" value="Peptidase C15, pyroglutamyl peptidase I-like"/>
    <property type="match status" value="1"/>
</dbReference>
<evidence type="ECO:0000313" key="13">
    <source>
        <dbReference type="EMBL" id="KAA8821518.1"/>
    </source>
</evidence>
<dbReference type="PANTHER" id="PTHR23402:SF1">
    <property type="entry name" value="PYROGLUTAMYL-PEPTIDASE I"/>
    <property type="match status" value="1"/>
</dbReference>
<sequence>MTTVLITGFDPFGGEKVNPAFESVKLLPDTIAGADIVKLEVPTVYTRSATVLEEAMDRVKPDIVICVGQAGGRSTLTVERVAINLAEARIPDNDGEQPLDQPLREDGDTAYFSSVPVKAMVQNIRDHGLPAFVSYTAGTFVCNSIMYNLLYLIDRKFPGVKGGFIHVPYEPGQLIDKPNGTPSLPLETIAKGLEAAVEAAVLGSAQSGDPTGAMGETH</sequence>
<dbReference type="InterPro" id="IPR029762">
    <property type="entry name" value="PGP-I_bact-type"/>
</dbReference>
<dbReference type="Pfam" id="PF01470">
    <property type="entry name" value="Peptidase_C15"/>
    <property type="match status" value="1"/>
</dbReference>
<dbReference type="PROSITE" id="PS01333">
    <property type="entry name" value="PYRASE_GLU"/>
    <property type="match status" value="1"/>
</dbReference>
<dbReference type="AlphaFoldDB" id="A0A5J5DSC1"/>
<comment type="subunit">
    <text evidence="9">Homotetramer.</text>
</comment>
<comment type="function">
    <text evidence="2 9">Removes 5-oxoproline from various penultimate amino acid residues except L-proline.</text>
</comment>
<dbReference type="PRINTS" id="PR00706">
    <property type="entry name" value="PYROGLUPTASE"/>
</dbReference>
<dbReference type="PIRSF" id="PIRSF015592">
    <property type="entry name" value="Prld-crbxl_pptds"/>
    <property type="match status" value="1"/>
</dbReference>
<proteinExistence type="inferred from homology"/>
<keyword evidence="8 9" id="KW-0788">Thiol protease</keyword>
<evidence type="ECO:0000256" key="8">
    <source>
        <dbReference type="ARBA" id="ARBA00022807"/>
    </source>
</evidence>
<evidence type="ECO:0000313" key="12">
    <source>
        <dbReference type="EMBL" id="KAA8816184.1"/>
    </source>
</evidence>
<dbReference type="InterPro" id="IPR036440">
    <property type="entry name" value="Peptidase_C15-like_sf"/>
</dbReference>
<evidence type="ECO:0000256" key="10">
    <source>
        <dbReference type="PROSITE-ProRule" id="PRU10076"/>
    </source>
</evidence>
<dbReference type="NCBIfam" id="TIGR00504">
    <property type="entry name" value="pyro_pdase"/>
    <property type="match status" value="1"/>
</dbReference>
<evidence type="ECO:0000256" key="9">
    <source>
        <dbReference type="HAMAP-Rule" id="MF_00417"/>
    </source>
</evidence>
<dbReference type="EC" id="3.4.19.3" evidence="9"/>
<evidence type="ECO:0000313" key="15">
    <source>
        <dbReference type="Proteomes" id="UP000374630"/>
    </source>
</evidence>
<feature type="active site" evidence="9 11">
    <location>
        <position position="142"/>
    </location>
</feature>
<dbReference type="HAMAP" id="MF_00417">
    <property type="entry name" value="Pyrrolid_peptidase"/>
    <property type="match status" value="1"/>
</dbReference>
<dbReference type="Proteomes" id="UP000345527">
    <property type="component" value="Unassembled WGS sequence"/>
</dbReference>
<dbReference type="GO" id="GO:0005829">
    <property type="term" value="C:cytosol"/>
    <property type="evidence" value="ECO:0007669"/>
    <property type="project" value="InterPro"/>
</dbReference>
<name>A0A5J5DSC1_9BIFI</name>
<dbReference type="EMBL" id="RZOA01000027">
    <property type="protein sequence ID" value="KAA8821518.1"/>
    <property type="molecule type" value="Genomic_DNA"/>
</dbReference>
<organism evidence="13 14">
    <name type="scientific">Bifidobacterium vespertilionis</name>
    <dbReference type="NCBI Taxonomy" id="2562524"/>
    <lineage>
        <taxon>Bacteria</taxon>
        <taxon>Bacillati</taxon>
        <taxon>Actinomycetota</taxon>
        <taxon>Actinomycetes</taxon>
        <taxon>Bifidobacteriales</taxon>
        <taxon>Bifidobacteriaceae</taxon>
        <taxon>Bifidobacterium</taxon>
    </lineage>
</organism>
<dbReference type="GO" id="GO:0016920">
    <property type="term" value="F:pyroglutamyl-peptidase activity"/>
    <property type="evidence" value="ECO:0007669"/>
    <property type="project" value="UniProtKB-UniRule"/>
</dbReference>
<protein>
    <recommendedName>
        <fullName evidence="9">Pyrrolidone-carboxylate peptidase</fullName>
        <ecNumber evidence="9">3.4.19.3</ecNumber>
    </recommendedName>
    <alternativeName>
        <fullName evidence="9">5-oxoprolyl-peptidase</fullName>
    </alternativeName>
    <alternativeName>
        <fullName evidence="9">Pyroglutamyl-peptidase I</fullName>
        <shortName evidence="9">PGP-I</shortName>
        <shortName evidence="9">Pyrase</shortName>
    </alternativeName>
</protein>
<dbReference type="InterPro" id="IPR033694">
    <property type="entry name" value="PGPEP1_Cys_AS"/>
</dbReference>
<evidence type="ECO:0000256" key="2">
    <source>
        <dbReference type="ARBA" id="ARBA00002280"/>
    </source>
</evidence>
<dbReference type="RefSeq" id="WP_150354908.1">
    <property type="nucleotide sequence ID" value="NZ_RZNZ01000023.1"/>
</dbReference>
<comment type="catalytic activity">
    <reaction evidence="1 9 10">
        <text>Release of an N-terminal pyroglutamyl group from a polypeptide, the second amino acid generally not being Pro.</text>
        <dbReference type="EC" id="3.4.19.3"/>
    </reaction>
</comment>
<feature type="active site" evidence="9 10">
    <location>
        <position position="79"/>
    </location>
</feature>
<evidence type="ECO:0000256" key="11">
    <source>
        <dbReference type="PROSITE-ProRule" id="PRU10077"/>
    </source>
</evidence>
<keyword evidence="15" id="KW-1185">Reference proteome</keyword>
<keyword evidence="5 9" id="KW-0963">Cytoplasm</keyword>
<evidence type="ECO:0000256" key="5">
    <source>
        <dbReference type="ARBA" id="ARBA00022490"/>
    </source>
</evidence>
<evidence type="ECO:0000256" key="3">
    <source>
        <dbReference type="ARBA" id="ARBA00004496"/>
    </source>
</evidence>
<dbReference type="GO" id="GO:0006508">
    <property type="term" value="P:proteolysis"/>
    <property type="evidence" value="ECO:0007669"/>
    <property type="project" value="UniProtKB-KW"/>
</dbReference>
<comment type="similarity">
    <text evidence="4 9">Belongs to the peptidase C15 family.</text>
</comment>
<feature type="active site" evidence="9">
    <location>
        <position position="166"/>
    </location>
</feature>
<dbReference type="InterPro" id="IPR016125">
    <property type="entry name" value="Peptidase_C15-like"/>
</dbReference>
<dbReference type="SUPFAM" id="SSF53182">
    <property type="entry name" value="Pyrrolidone carboxyl peptidase (pyroglutamate aminopeptidase)"/>
    <property type="match status" value="1"/>
</dbReference>
<keyword evidence="6 9" id="KW-0645">Protease</keyword>
<accession>A0A5J5DSC1</accession>
<dbReference type="OrthoDB" id="9779738at2"/>
<dbReference type="NCBIfam" id="NF009676">
    <property type="entry name" value="PRK13197.1"/>
    <property type="match status" value="1"/>
</dbReference>
<dbReference type="PANTHER" id="PTHR23402">
    <property type="entry name" value="PROTEASE FAMILY C15 PYROGLUTAMYL-PEPTIDASE I-RELATED"/>
    <property type="match status" value="1"/>
</dbReference>
<reference evidence="14 15" key="1">
    <citation type="journal article" date="2019" name="Syst. Appl. Microbiol.">
        <title>Characterization of Bifidobacterium species in feaces of the Egyptian fruit bat: Description of B. vespertilionis sp. nov. and B. rousetti sp. nov.</title>
        <authorList>
            <person name="Modesto M."/>
            <person name="Satti M."/>
            <person name="Watanabe K."/>
            <person name="Puglisi E."/>
            <person name="Morelli L."/>
            <person name="Huang C.-H."/>
            <person name="Liou J.-S."/>
            <person name="Miyashita M."/>
            <person name="Tamura T."/>
            <person name="Saito S."/>
            <person name="Mori K."/>
            <person name="Huang L."/>
            <person name="Sciavilla P."/>
            <person name="Sandri C."/>
            <person name="Spiezio C."/>
            <person name="Vitali F."/>
            <person name="Cavalieri D."/>
            <person name="Perpetuini G."/>
            <person name="Tofalo R."/>
            <person name="Bonetti A."/>
            <person name="Arita M."/>
            <person name="Mattarelli P."/>
        </authorList>
    </citation>
    <scope>NUCLEOTIDE SEQUENCE [LARGE SCALE GENOMIC DNA]</scope>
    <source>
        <strain evidence="12 15">RST16</strain>
        <strain evidence="13 14">RST8</strain>
    </source>
</reference>
<evidence type="ECO:0000256" key="7">
    <source>
        <dbReference type="ARBA" id="ARBA00022801"/>
    </source>
</evidence>
<keyword evidence="7 9" id="KW-0378">Hydrolase</keyword>
<dbReference type="EMBL" id="RZNZ01000023">
    <property type="protein sequence ID" value="KAA8816184.1"/>
    <property type="molecule type" value="Genomic_DNA"/>
</dbReference>
<dbReference type="Proteomes" id="UP000374630">
    <property type="component" value="Unassembled WGS sequence"/>
</dbReference>
<dbReference type="FunFam" id="3.40.630.20:FF:000001">
    <property type="entry name" value="Pyrrolidone-carboxylate peptidase"/>
    <property type="match status" value="1"/>
</dbReference>
<dbReference type="CDD" id="cd00501">
    <property type="entry name" value="Peptidase_C15"/>
    <property type="match status" value="1"/>
</dbReference>
<comment type="caution">
    <text evidence="13">The sequence shown here is derived from an EMBL/GenBank/DDBJ whole genome shotgun (WGS) entry which is preliminary data.</text>
</comment>
<dbReference type="PROSITE" id="PS01334">
    <property type="entry name" value="PYRASE_CYS"/>
    <property type="match status" value="1"/>
</dbReference>
<evidence type="ECO:0000256" key="4">
    <source>
        <dbReference type="ARBA" id="ARBA00006641"/>
    </source>
</evidence>
<dbReference type="InterPro" id="IPR033693">
    <property type="entry name" value="PGPEP1_Glu_AS"/>
</dbReference>
<dbReference type="InterPro" id="IPR000816">
    <property type="entry name" value="Peptidase_C15"/>
</dbReference>
<gene>
    <name evidence="9 13" type="primary">pcp</name>
    <name evidence="13" type="ORF">EM848_10640</name>
    <name evidence="12" type="ORF">EMO90_11685</name>
</gene>